<dbReference type="PANTHER" id="PTHR40278">
    <property type="entry name" value="DNA UTILIZATION PROTEIN HOFN"/>
    <property type="match status" value="1"/>
</dbReference>
<organism evidence="3 4">
    <name type="scientific">Lysinibacillus odysseyi 34hs-1 = NBRC 100172</name>
    <dbReference type="NCBI Taxonomy" id="1220589"/>
    <lineage>
        <taxon>Bacteria</taxon>
        <taxon>Bacillati</taxon>
        <taxon>Bacillota</taxon>
        <taxon>Bacilli</taxon>
        <taxon>Bacillales</taxon>
        <taxon>Bacillaceae</taxon>
        <taxon>Lysinibacillus</taxon>
    </lineage>
</organism>
<dbReference type="InterPro" id="IPR052534">
    <property type="entry name" value="Extracell_DNA_Util/SecSys_Comp"/>
</dbReference>
<keyword evidence="2" id="KW-0472">Membrane</keyword>
<dbReference type="Pfam" id="PF05137">
    <property type="entry name" value="PilN"/>
    <property type="match status" value="1"/>
</dbReference>
<feature type="coiled-coil region" evidence="1">
    <location>
        <begin position="47"/>
        <end position="74"/>
    </location>
</feature>
<dbReference type="eggNOG" id="COG3166">
    <property type="taxonomic scope" value="Bacteria"/>
</dbReference>
<keyword evidence="1" id="KW-0175">Coiled coil</keyword>
<keyword evidence="2" id="KW-0812">Transmembrane</keyword>
<dbReference type="STRING" id="1220589.CD32_10185"/>
<proteinExistence type="predicted"/>
<gene>
    <name evidence="3" type="ORF">CD32_10185</name>
</gene>
<dbReference type="OrthoDB" id="2971140at2"/>
<evidence type="ECO:0000313" key="4">
    <source>
        <dbReference type="Proteomes" id="UP000030437"/>
    </source>
</evidence>
<dbReference type="Proteomes" id="UP000030437">
    <property type="component" value="Unassembled WGS sequence"/>
</dbReference>
<evidence type="ECO:0000256" key="1">
    <source>
        <dbReference type="SAM" id="Coils"/>
    </source>
</evidence>
<feature type="transmembrane region" description="Helical" evidence="2">
    <location>
        <begin position="20"/>
        <end position="41"/>
    </location>
</feature>
<comment type="caution">
    <text evidence="3">The sequence shown here is derived from an EMBL/GenBank/DDBJ whole genome shotgun (WGS) entry which is preliminary data.</text>
</comment>
<reference evidence="3 4" key="1">
    <citation type="submission" date="2014-02" db="EMBL/GenBank/DDBJ databases">
        <title>Draft genome sequence of Lysinibacillus odysseyi NBRC 100172.</title>
        <authorList>
            <person name="Zhang F."/>
            <person name="Wang G."/>
            <person name="Zhang L."/>
        </authorList>
    </citation>
    <scope>NUCLEOTIDE SEQUENCE [LARGE SCALE GENOMIC DNA]</scope>
    <source>
        <strain evidence="3 4">NBRC 100172</strain>
    </source>
</reference>
<dbReference type="InterPro" id="IPR007813">
    <property type="entry name" value="PilN"/>
</dbReference>
<protein>
    <submittedName>
        <fullName evidence="3">Malate synthase</fullName>
    </submittedName>
</protein>
<sequence>MIPDINLMPNSEQEDGQSKLFFILLGILVIIMLAVMSWLYFTAKADVTNLTKEEQALQSERDALQSELSTLQGAAQGSVEESLAFIEHISYPVTPLIDETKNLLPENTYLRDYSFGESAVTFSVDFETLNAVSTYISRLEGSPYFLDVQVGTIEEFELGAEGEERNDEVRFSEVPRYTVEVTLAISNAQLVAGGEL</sequence>
<name>A0A0A3IJA3_9BACI</name>
<evidence type="ECO:0000256" key="2">
    <source>
        <dbReference type="SAM" id="Phobius"/>
    </source>
</evidence>
<evidence type="ECO:0000313" key="3">
    <source>
        <dbReference type="EMBL" id="KGR84821.1"/>
    </source>
</evidence>
<accession>A0A0A3IJA3</accession>
<keyword evidence="2" id="KW-1133">Transmembrane helix</keyword>
<dbReference type="EMBL" id="JPVP01000055">
    <property type="protein sequence ID" value="KGR84821.1"/>
    <property type="molecule type" value="Genomic_DNA"/>
</dbReference>
<keyword evidence="4" id="KW-1185">Reference proteome</keyword>
<dbReference type="AlphaFoldDB" id="A0A0A3IJA3"/>
<dbReference type="PANTHER" id="PTHR40278:SF1">
    <property type="entry name" value="DNA UTILIZATION PROTEIN HOFN"/>
    <property type="match status" value="1"/>
</dbReference>